<dbReference type="InterPro" id="IPR008210">
    <property type="entry name" value="PEP_carboxykinase_N"/>
</dbReference>
<comment type="caution">
    <text evidence="10">The sequence shown here is derived from an EMBL/GenBank/DDBJ whole genome shotgun (WGS) entry which is preliminary data.</text>
</comment>
<evidence type="ECO:0000256" key="2">
    <source>
        <dbReference type="ARBA" id="ARBA00004687"/>
    </source>
</evidence>
<dbReference type="OrthoDB" id="17366at2759"/>
<dbReference type="InterPro" id="IPR008209">
    <property type="entry name" value="PEP_carboxykinase_GTP"/>
</dbReference>
<protein>
    <recommendedName>
        <fullName evidence="9">Phosphoenolpyruvate carboxykinase GTP-utilising N-terminal domain-containing protein</fullName>
    </recommendedName>
</protein>
<dbReference type="Pfam" id="PF06699">
    <property type="entry name" value="PIG-F"/>
    <property type="match status" value="1"/>
</dbReference>
<evidence type="ECO:0000256" key="1">
    <source>
        <dbReference type="ARBA" id="ARBA00004477"/>
    </source>
</evidence>
<dbReference type="Proteomes" id="UP000663879">
    <property type="component" value="Unassembled WGS sequence"/>
</dbReference>
<feature type="transmembrane region" description="Helical" evidence="8">
    <location>
        <begin position="162"/>
        <end position="183"/>
    </location>
</feature>
<dbReference type="AlphaFoldDB" id="A0A814CYT5"/>
<dbReference type="GO" id="GO:0005525">
    <property type="term" value="F:GTP binding"/>
    <property type="evidence" value="ECO:0007669"/>
    <property type="project" value="InterPro"/>
</dbReference>
<feature type="domain" description="Phosphoenolpyruvate carboxykinase GTP-utilising N-terminal" evidence="9">
    <location>
        <begin position="235"/>
        <end position="309"/>
    </location>
</feature>
<dbReference type="InterPro" id="IPR009580">
    <property type="entry name" value="GPI_biosynthesis_protein_Pig-F"/>
</dbReference>
<dbReference type="GO" id="GO:0033993">
    <property type="term" value="P:response to lipid"/>
    <property type="evidence" value="ECO:0007669"/>
    <property type="project" value="TreeGrafter"/>
</dbReference>
<dbReference type="GO" id="GO:0005789">
    <property type="term" value="C:endoplasmic reticulum membrane"/>
    <property type="evidence" value="ECO:0007669"/>
    <property type="project" value="UniProtKB-SubCell"/>
</dbReference>
<comment type="pathway">
    <text evidence="2">Glycolipid biosynthesis; glycosylphosphatidylinositol-anchor biosynthesis.</text>
</comment>
<keyword evidence="11" id="KW-1185">Reference proteome</keyword>
<name>A0A814CYT5_9BILA</name>
<evidence type="ECO:0000256" key="5">
    <source>
        <dbReference type="ARBA" id="ARBA00022824"/>
    </source>
</evidence>
<gene>
    <name evidence="10" type="ORF">OXX778_LOCUS13782</name>
</gene>
<organism evidence="10 11">
    <name type="scientific">Brachionus calyciflorus</name>
    <dbReference type="NCBI Taxonomy" id="104777"/>
    <lineage>
        <taxon>Eukaryota</taxon>
        <taxon>Metazoa</taxon>
        <taxon>Spiralia</taxon>
        <taxon>Gnathifera</taxon>
        <taxon>Rotifera</taxon>
        <taxon>Eurotatoria</taxon>
        <taxon>Monogononta</taxon>
        <taxon>Pseudotrocha</taxon>
        <taxon>Ploima</taxon>
        <taxon>Brachionidae</taxon>
        <taxon>Brachionus</taxon>
    </lineage>
</organism>
<dbReference type="GO" id="GO:0006506">
    <property type="term" value="P:GPI anchor biosynthetic process"/>
    <property type="evidence" value="ECO:0007669"/>
    <property type="project" value="UniProtKB-UniPathway"/>
</dbReference>
<feature type="transmembrane region" description="Helical" evidence="8">
    <location>
        <begin position="115"/>
        <end position="134"/>
    </location>
</feature>
<dbReference type="EMBL" id="CAJNOC010002713">
    <property type="protein sequence ID" value="CAF0947803.1"/>
    <property type="molecule type" value="Genomic_DNA"/>
</dbReference>
<feature type="non-terminal residue" evidence="10">
    <location>
        <position position="319"/>
    </location>
</feature>
<dbReference type="GO" id="GO:0019543">
    <property type="term" value="P:propionate catabolic process"/>
    <property type="evidence" value="ECO:0007669"/>
    <property type="project" value="TreeGrafter"/>
</dbReference>
<dbReference type="GO" id="GO:0004613">
    <property type="term" value="F:phosphoenolpyruvate carboxykinase (GTP) activity"/>
    <property type="evidence" value="ECO:0007669"/>
    <property type="project" value="TreeGrafter"/>
</dbReference>
<dbReference type="Gene3D" id="3.40.449.10">
    <property type="entry name" value="Phosphoenolpyruvate Carboxykinase, domain 1"/>
    <property type="match status" value="1"/>
</dbReference>
<dbReference type="GO" id="GO:0005829">
    <property type="term" value="C:cytosol"/>
    <property type="evidence" value="ECO:0007669"/>
    <property type="project" value="TreeGrafter"/>
</dbReference>
<reference evidence="10" key="1">
    <citation type="submission" date="2021-02" db="EMBL/GenBank/DDBJ databases">
        <authorList>
            <person name="Nowell W R."/>
        </authorList>
    </citation>
    <scope>NUCLEOTIDE SEQUENCE</scope>
    <source>
        <strain evidence="10">Ploen Becks lab</strain>
    </source>
</reference>
<dbReference type="UniPathway" id="UPA00196"/>
<dbReference type="InterPro" id="IPR035078">
    <property type="entry name" value="PEP_carboxykinase_GTP_N"/>
</dbReference>
<dbReference type="PANTHER" id="PTHR11561:SF0">
    <property type="entry name" value="PHOSPHOENOLPYRUVATE CARBOXYKINASE [GTP]-RELATED"/>
    <property type="match status" value="1"/>
</dbReference>
<feature type="transmembrane region" description="Helical" evidence="8">
    <location>
        <begin position="15"/>
        <end position="32"/>
    </location>
</feature>
<evidence type="ECO:0000256" key="8">
    <source>
        <dbReference type="SAM" id="Phobius"/>
    </source>
</evidence>
<dbReference type="GO" id="GO:0006094">
    <property type="term" value="P:gluconeogenesis"/>
    <property type="evidence" value="ECO:0007669"/>
    <property type="project" value="InterPro"/>
</dbReference>
<keyword evidence="5" id="KW-0256">Endoplasmic reticulum</keyword>
<dbReference type="Pfam" id="PF17297">
    <property type="entry name" value="PEPCK_N"/>
    <property type="match status" value="1"/>
</dbReference>
<dbReference type="GO" id="GO:0071333">
    <property type="term" value="P:cellular response to glucose stimulus"/>
    <property type="evidence" value="ECO:0007669"/>
    <property type="project" value="TreeGrafter"/>
</dbReference>
<evidence type="ECO:0000256" key="3">
    <source>
        <dbReference type="ARBA" id="ARBA00022502"/>
    </source>
</evidence>
<dbReference type="GO" id="GO:0042594">
    <property type="term" value="P:response to starvation"/>
    <property type="evidence" value="ECO:0007669"/>
    <property type="project" value="TreeGrafter"/>
</dbReference>
<proteinExistence type="predicted"/>
<evidence type="ECO:0000259" key="9">
    <source>
        <dbReference type="Pfam" id="PF17297"/>
    </source>
</evidence>
<keyword evidence="6 8" id="KW-1133">Transmembrane helix</keyword>
<sequence>MEYFKRFYGRYGKEISLVVAIASFGIVFYKPIKYIYYDSTRPEVLNDPRRLQMQLEAEKRKELIIQKYKEYKECKDPDEKKRIYAELSKIHESLKMYENENCNEITSIGYTFLEFLGSITLVYFVSVTFGAYLIEDFYETLTFNLLGRLLIQHEFETKLEKYLVNISYGAIVGAWFGALVIPLDWDRWWQKWPLSCLFGAFVGKEREPIEHSLRVNCPVTSRSCDINHLPLSVIEYLEEKVNICQPEAVYICDGSEEEYKDLLKILQEGGWVQKLEKMNNCWLALTDPKDVARVESRTFMSTKNILDTIPVPKHDFKEA</sequence>
<dbReference type="GO" id="GO:0030145">
    <property type="term" value="F:manganese ion binding"/>
    <property type="evidence" value="ECO:0007669"/>
    <property type="project" value="TreeGrafter"/>
</dbReference>
<evidence type="ECO:0000256" key="6">
    <source>
        <dbReference type="ARBA" id="ARBA00022989"/>
    </source>
</evidence>
<keyword evidence="7 8" id="KW-0472">Membrane</keyword>
<keyword evidence="4 8" id="KW-0812">Transmembrane</keyword>
<comment type="subcellular location">
    <subcellularLocation>
        <location evidence="1">Endoplasmic reticulum membrane</location>
        <topology evidence="1">Multi-pass membrane protein</topology>
    </subcellularLocation>
</comment>
<accession>A0A814CYT5</accession>
<evidence type="ECO:0000313" key="10">
    <source>
        <dbReference type="EMBL" id="CAF0947803.1"/>
    </source>
</evidence>
<keyword evidence="3" id="KW-0337">GPI-anchor biosynthesis</keyword>
<dbReference type="PANTHER" id="PTHR11561">
    <property type="entry name" value="PHOSPHOENOLPYRUVATE CARBOXYKINASE"/>
    <property type="match status" value="1"/>
</dbReference>
<dbReference type="GO" id="GO:0006107">
    <property type="term" value="P:oxaloacetate metabolic process"/>
    <property type="evidence" value="ECO:0007669"/>
    <property type="project" value="TreeGrafter"/>
</dbReference>
<evidence type="ECO:0000256" key="7">
    <source>
        <dbReference type="ARBA" id="ARBA00023136"/>
    </source>
</evidence>
<evidence type="ECO:0000313" key="11">
    <source>
        <dbReference type="Proteomes" id="UP000663879"/>
    </source>
</evidence>
<evidence type="ECO:0000256" key="4">
    <source>
        <dbReference type="ARBA" id="ARBA00022692"/>
    </source>
</evidence>
<dbReference type="SUPFAM" id="SSF68923">
    <property type="entry name" value="PEP carboxykinase N-terminal domain"/>
    <property type="match status" value="1"/>
</dbReference>
<dbReference type="GO" id="GO:0046327">
    <property type="term" value="P:glycerol biosynthetic process from pyruvate"/>
    <property type="evidence" value="ECO:0007669"/>
    <property type="project" value="TreeGrafter"/>
</dbReference>